<protein>
    <submittedName>
        <fullName evidence="3">L-alanine-DL-glutamate epimerase (EC)</fullName>
        <ecNumber evidence="3">5.1.1.n1</ecNumber>
    </submittedName>
</protein>
<dbReference type="Pfam" id="PF13378">
    <property type="entry name" value="MR_MLE_C"/>
    <property type="match status" value="1"/>
</dbReference>
<dbReference type="InterPro" id="IPR029017">
    <property type="entry name" value="Enolase-like_N"/>
</dbReference>
<dbReference type="SUPFAM" id="SSF54826">
    <property type="entry name" value="Enolase N-terminal domain-like"/>
    <property type="match status" value="1"/>
</dbReference>
<gene>
    <name evidence="3" type="ORF">AVDCRST_MAG79-2810</name>
</gene>
<evidence type="ECO:0000313" key="3">
    <source>
        <dbReference type="EMBL" id="CAA9552474.1"/>
    </source>
</evidence>
<name>A0A6J4UNK0_9ACTN</name>
<evidence type="ECO:0000259" key="1">
    <source>
        <dbReference type="Pfam" id="PF02746"/>
    </source>
</evidence>
<keyword evidence="3" id="KW-0413">Isomerase</keyword>
<dbReference type="EC" id="5.1.1.n1" evidence="3"/>
<dbReference type="Gene3D" id="3.30.390.10">
    <property type="entry name" value="Enolase-like, N-terminal domain"/>
    <property type="match status" value="1"/>
</dbReference>
<dbReference type="Pfam" id="PF02746">
    <property type="entry name" value="MR_MLE_N"/>
    <property type="match status" value="1"/>
</dbReference>
<dbReference type="SUPFAM" id="SSF51604">
    <property type="entry name" value="Enolase C-terminal domain-like"/>
    <property type="match status" value="1"/>
</dbReference>
<dbReference type="InterPro" id="IPR036849">
    <property type="entry name" value="Enolase-like_C_sf"/>
</dbReference>
<dbReference type="GO" id="GO:0016853">
    <property type="term" value="F:isomerase activity"/>
    <property type="evidence" value="ECO:0007669"/>
    <property type="project" value="UniProtKB-KW"/>
</dbReference>
<dbReference type="InterPro" id="IPR013341">
    <property type="entry name" value="Mandelate_racemase_N_dom"/>
</dbReference>
<dbReference type="Gene3D" id="3.20.20.120">
    <property type="entry name" value="Enolase-like C-terminal domain"/>
    <property type="match status" value="1"/>
</dbReference>
<proteinExistence type="predicted"/>
<dbReference type="CDD" id="cd03316">
    <property type="entry name" value="MR_like"/>
    <property type="match status" value="1"/>
</dbReference>
<sequence length="391" mass="42763">MTVACPVVEVEAIPLVTSAAFGDLDASRETIVVRVVDADGRVGVGEADAPAQVVRELVQMDDLFSWSRGLRSIVVGRDPFELQATQAAMLDGTIYHGRRGLGVHAVSAVDIALHDLVGKQLGRPAYQLLGGARRTAVVPYATIWPGTPRGRSIREVMDAIGVLFERAIALGFGAVKMEVVFEDAVDDRGLVDCIREGRRRLGSEPALLLDFGYRWHHWRDAAWVLDRIEDCDVFLAEATLQHDDMDGHARLASRVRTRVAGGEFAATVQECREWIERGRVDVLQPDVNRCGGLTELRRIAELAGHHGVEVVPHGWKTGITAAAARHFQAATPNAPYVEMYHAELFHSTLRSELTGPDPTIHDGVIDLPTAPGLGIEVDDDVVTRFRTDVRA</sequence>
<dbReference type="PANTHER" id="PTHR48080">
    <property type="entry name" value="D-GALACTONATE DEHYDRATASE-RELATED"/>
    <property type="match status" value="1"/>
</dbReference>
<dbReference type="SFLD" id="SFLDG00179">
    <property type="entry name" value="mandelate_racemase"/>
    <property type="match status" value="1"/>
</dbReference>
<dbReference type="SFLD" id="SFLDS00001">
    <property type="entry name" value="Enolase"/>
    <property type="match status" value="1"/>
</dbReference>
<dbReference type="InterPro" id="IPR029065">
    <property type="entry name" value="Enolase_C-like"/>
</dbReference>
<dbReference type="InterPro" id="IPR034593">
    <property type="entry name" value="DgoD-like"/>
</dbReference>
<feature type="domain" description="Enolase C-terminal" evidence="2">
    <location>
        <begin position="165"/>
        <end position="381"/>
    </location>
</feature>
<organism evidence="3">
    <name type="scientific">uncultured Thermoleophilia bacterium</name>
    <dbReference type="NCBI Taxonomy" id="1497501"/>
    <lineage>
        <taxon>Bacteria</taxon>
        <taxon>Bacillati</taxon>
        <taxon>Actinomycetota</taxon>
        <taxon>Thermoleophilia</taxon>
        <taxon>environmental samples</taxon>
    </lineage>
</organism>
<dbReference type="EMBL" id="CADCWC010000441">
    <property type="protein sequence ID" value="CAA9552474.1"/>
    <property type="molecule type" value="Genomic_DNA"/>
</dbReference>
<dbReference type="AlphaFoldDB" id="A0A6J4UNK0"/>
<feature type="domain" description="Mandelate racemase/muconate lactonizing enzyme N-terminal" evidence="1">
    <location>
        <begin position="28"/>
        <end position="130"/>
    </location>
</feature>
<reference evidence="3" key="1">
    <citation type="submission" date="2020-02" db="EMBL/GenBank/DDBJ databases">
        <authorList>
            <person name="Meier V. D."/>
        </authorList>
    </citation>
    <scope>NUCLEOTIDE SEQUENCE</scope>
    <source>
        <strain evidence="3">AVDCRST_MAG79</strain>
    </source>
</reference>
<accession>A0A6J4UNK0</accession>
<evidence type="ECO:0000259" key="2">
    <source>
        <dbReference type="Pfam" id="PF13378"/>
    </source>
</evidence>